<dbReference type="GO" id="GO:0005524">
    <property type="term" value="F:ATP binding"/>
    <property type="evidence" value="ECO:0007669"/>
    <property type="project" value="InterPro"/>
</dbReference>
<organism evidence="2 3">
    <name type="scientific">Gigaspora rosea</name>
    <dbReference type="NCBI Taxonomy" id="44941"/>
    <lineage>
        <taxon>Eukaryota</taxon>
        <taxon>Fungi</taxon>
        <taxon>Fungi incertae sedis</taxon>
        <taxon>Mucoromycota</taxon>
        <taxon>Glomeromycotina</taxon>
        <taxon>Glomeromycetes</taxon>
        <taxon>Diversisporales</taxon>
        <taxon>Gigasporaceae</taxon>
        <taxon>Gigaspora</taxon>
    </lineage>
</organism>
<protein>
    <submittedName>
        <fullName evidence="2">Kinase-like domain-containing protein</fullName>
    </submittedName>
</protein>
<reference evidence="2 3" key="1">
    <citation type="submission" date="2018-06" db="EMBL/GenBank/DDBJ databases">
        <title>Comparative genomics reveals the genomic features of Rhizophagus irregularis, R. cerebriforme, R. diaphanum and Gigaspora rosea, and their symbiotic lifestyle signature.</title>
        <authorList>
            <person name="Morin E."/>
            <person name="San Clemente H."/>
            <person name="Chen E.C.H."/>
            <person name="De La Providencia I."/>
            <person name="Hainaut M."/>
            <person name="Kuo A."/>
            <person name="Kohler A."/>
            <person name="Murat C."/>
            <person name="Tang N."/>
            <person name="Roy S."/>
            <person name="Loubradou J."/>
            <person name="Henrissat B."/>
            <person name="Grigoriev I.V."/>
            <person name="Corradi N."/>
            <person name="Roux C."/>
            <person name="Martin F.M."/>
        </authorList>
    </citation>
    <scope>NUCLEOTIDE SEQUENCE [LARGE SCALE GENOMIC DNA]</scope>
    <source>
        <strain evidence="2 3">DAOM 194757</strain>
    </source>
</reference>
<dbReference type="GO" id="GO:0004674">
    <property type="term" value="F:protein serine/threonine kinase activity"/>
    <property type="evidence" value="ECO:0007669"/>
    <property type="project" value="TreeGrafter"/>
</dbReference>
<dbReference type="Gene3D" id="1.10.510.10">
    <property type="entry name" value="Transferase(Phosphotransferase) domain 1"/>
    <property type="match status" value="1"/>
</dbReference>
<dbReference type="PROSITE" id="PS50011">
    <property type="entry name" value="PROTEIN_KINASE_DOM"/>
    <property type="match status" value="1"/>
</dbReference>
<keyword evidence="2" id="KW-0808">Transferase</keyword>
<dbReference type="AlphaFoldDB" id="A0A397VS78"/>
<evidence type="ECO:0000259" key="1">
    <source>
        <dbReference type="PROSITE" id="PS50011"/>
    </source>
</evidence>
<dbReference type="EMBL" id="QKWP01000291">
    <property type="protein sequence ID" value="RIB22813.1"/>
    <property type="molecule type" value="Genomic_DNA"/>
</dbReference>
<dbReference type="InterPro" id="IPR001245">
    <property type="entry name" value="Ser-Thr/Tyr_kinase_cat_dom"/>
</dbReference>
<feature type="domain" description="Protein kinase" evidence="1">
    <location>
        <begin position="1"/>
        <end position="95"/>
    </location>
</feature>
<accession>A0A397VS78</accession>
<dbReference type="STRING" id="44941.A0A397VS78"/>
<comment type="caution">
    <text evidence="2">The sequence shown here is derived from an EMBL/GenBank/DDBJ whole genome shotgun (WGS) entry which is preliminary data.</text>
</comment>
<feature type="non-terminal residue" evidence="2">
    <location>
        <position position="203"/>
    </location>
</feature>
<dbReference type="Pfam" id="PF07714">
    <property type="entry name" value="PK_Tyr_Ser-Thr"/>
    <property type="match status" value="1"/>
</dbReference>
<gene>
    <name evidence="2" type="ORF">C2G38_2074499</name>
</gene>
<dbReference type="InterPro" id="IPR011009">
    <property type="entry name" value="Kinase-like_dom_sf"/>
</dbReference>
<dbReference type="SUPFAM" id="SSF56112">
    <property type="entry name" value="Protein kinase-like (PK-like)"/>
    <property type="match status" value="1"/>
</dbReference>
<evidence type="ECO:0000313" key="3">
    <source>
        <dbReference type="Proteomes" id="UP000266673"/>
    </source>
</evidence>
<dbReference type="InterPro" id="IPR051681">
    <property type="entry name" value="Ser/Thr_Kinases-Pseudokinases"/>
</dbReference>
<dbReference type="InterPro" id="IPR000719">
    <property type="entry name" value="Prot_kinase_dom"/>
</dbReference>
<proteinExistence type="predicted"/>
<sequence length="203" mass="23542">MSYVAPEVLLDHKYTSAADIYSFGIIMAEMTTGIPPFYGCSLNIELALKICKGTRPDFAIETPNCYIELARFCMHSDSQKRPTAKTIHSKLSEWYDFINRSIEYDEFDEVDEYGEFDDELDEFDELDDDADKPDNNLKESNEIGEKLEIIREFRAADIKIPELSLTLQRHTNVIYTSRFINTHDTSQKYHKEKSDQLNAIDEI</sequence>
<keyword evidence="3" id="KW-1185">Reference proteome</keyword>
<keyword evidence="2" id="KW-0418">Kinase</keyword>
<evidence type="ECO:0000313" key="2">
    <source>
        <dbReference type="EMBL" id="RIB22813.1"/>
    </source>
</evidence>
<dbReference type="PANTHER" id="PTHR44329:SF214">
    <property type="entry name" value="PROTEIN KINASE DOMAIN-CONTAINING PROTEIN"/>
    <property type="match status" value="1"/>
</dbReference>
<dbReference type="Proteomes" id="UP000266673">
    <property type="component" value="Unassembled WGS sequence"/>
</dbReference>
<dbReference type="PANTHER" id="PTHR44329">
    <property type="entry name" value="SERINE/THREONINE-PROTEIN KINASE TNNI3K-RELATED"/>
    <property type="match status" value="1"/>
</dbReference>
<dbReference type="OrthoDB" id="2384652at2759"/>
<name>A0A397VS78_9GLOM</name>